<proteinExistence type="predicted"/>
<dbReference type="PANTHER" id="PTHR43086:SF2">
    <property type="entry name" value="HYDROXYSTEROID DEHYDROGENASE-LIKE PROTEIN 1"/>
    <property type="match status" value="1"/>
</dbReference>
<gene>
    <name evidence="3" type="ORF">EHQ58_04945</name>
</gene>
<dbReference type="Gene3D" id="3.40.50.720">
    <property type="entry name" value="NAD(P)-binding Rossmann-like Domain"/>
    <property type="match status" value="1"/>
</dbReference>
<dbReference type="Proteomes" id="UP000297693">
    <property type="component" value="Unassembled WGS sequence"/>
</dbReference>
<evidence type="ECO:0000256" key="2">
    <source>
        <dbReference type="ARBA" id="ARBA00023002"/>
    </source>
</evidence>
<dbReference type="PANTHER" id="PTHR43086">
    <property type="entry name" value="VERY-LONG-CHAIN 3-OXOOACYL-COA REDUCTASE"/>
    <property type="match status" value="1"/>
</dbReference>
<dbReference type="GO" id="GO:0016491">
    <property type="term" value="F:oxidoreductase activity"/>
    <property type="evidence" value="ECO:0007669"/>
    <property type="project" value="UniProtKB-KW"/>
</dbReference>
<protein>
    <submittedName>
        <fullName evidence="3">SDR family NAD(P)-dependent oxidoreductase</fullName>
    </submittedName>
</protein>
<name>A0A4R9K6Q6_9LEPT</name>
<dbReference type="GO" id="GO:0030497">
    <property type="term" value="P:fatty acid elongation"/>
    <property type="evidence" value="ECO:0007669"/>
    <property type="project" value="TreeGrafter"/>
</dbReference>
<organism evidence="3 4">
    <name type="scientific">Leptospira ognonensis</name>
    <dbReference type="NCBI Taxonomy" id="2484945"/>
    <lineage>
        <taxon>Bacteria</taxon>
        <taxon>Pseudomonadati</taxon>
        <taxon>Spirochaetota</taxon>
        <taxon>Spirochaetia</taxon>
        <taxon>Leptospirales</taxon>
        <taxon>Leptospiraceae</taxon>
        <taxon>Leptospira</taxon>
    </lineage>
</organism>
<comment type="caution">
    <text evidence="3">The sequence shown here is derived from an EMBL/GenBank/DDBJ whole genome shotgun (WGS) entry which is preliminary data.</text>
</comment>
<reference evidence="3" key="1">
    <citation type="journal article" date="2019" name="PLoS Negl. Trop. Dis.">
        <title>Revisiting the worldwide diversity of Leptospira species in the environment.</title>
        <authorList>
            <person name="Vincent A.T."/>
            <person name="Schiettekatte O."/>
            <person name="Bourhy P."/>
            <person name="Veyrier F.J."/>
            <person name="Picardeau M."/>
        </authorList>
    </citation>
    <scope>NUCLEOTIDE SEQUENCE [LARGE SCALE GENOMIC DNA]</scope>
    <source>
        <strain evidence="3">201702476</strain>
    </source>
</reference>
<dbReference type="OrthoDB" id="9808814at2"/>
<evidence type="ECO:0000313" key="3">
    <source>
        <dbReference type="EMBL" id="TGL61955.1"/>
    </source>
</evidence>
<dbReference type="Pfam" id="PF00106">
    <property type="entry name" value="adh_short"/>
    <property type="match status" value="1"/>
</dbReference>
<dbReference type="InterPro" id="IPR002347">
    <property type="entry name" value="SDR_fam"/>
</dbReference>
<keyword evidence="4" id="KW-1185">Reference proteome</keyword>
<dbReference type="PIRSF" id="PIRSF000126">
    <property type="entry name" value="11-beta-HSD1"/>
    <property type="match status" value="1"/>
</dbReference>
<dbReference type="RefSeq" id="WP_135622748.1">
    <property type="nucleotide sequence ID" value="NZ_RQGD01000014.1"/>
</dbReference>
<dbReference type="InterPro" id="IPR036291">
    <property type="entry name" value="NAD(P)-bd_dom_sf"/>
</dbReference>
<dbReference type="SUPFAM" id="SSF51735">
    <property type="entry name" value="NAD(P)-binding Rossmann-fold domains"/>
    <property type="match status" value="1"/>
</dbReference>
<sequence>MKNLNKYRKSALITGASEGIGKDFAFELAKQGFSLYLVARNQGKLEEVRNELREKFDVSVSIHSKDLSDSKSVSSLIEETKEFSFGIVVLAAGFGSGGEFASLPVDTELNIVDLNCRSIVQLSHHFIKRSEGKESLGLILFGSLVGFQGVPWTATYAASKAFVQSFAEGLYGENRGKGIDVLSVAPGPVNSGFGGRAGMKMGMSQSPNGIAKISLSELGKSATVRPGFLSKFLGYSLSTLPRNLRSLILKKIMASMVFGKT</sequence>
<evidence type="ECO:0000256" key="1">
    <source>
        <dbReference type="ARBA" id="ARBA00022857"/>
    </source>
</evidence>
<dbReference type="AlphaFoldDB" id="A0A4R9K6Q6"/>
<evidence type="ECO:0000313" key="4">
    <source>
        <dbReference type="Proteomes" id="UP000297693"/>
    </source>
</evidence>
<keyword evidence="1" id="KW-0521">NADP</keyword>
<dbReference type="EMBL" id="RQGD01000014">
    <property type="protein sequence ID" value="TGL61955.1"/>
    <property type="molecule type" value="Genomic_DNA"/>
</dbReference>
<dbReference type="PRINTS" id="PR00081">
    <property type="entry name" value="GDHRDH"/>
</dbReference>
<accession>A0A4R9K6Q6</accession>
<keyword evidence="2" id="KW-0560">Oxidoreductase</keyword>